<evidence type="ECO:0000259" key="3">
    <source>
        <dbReference type="Pfam" id="PF22725"/>
    </source>
</evidence>
<feature type="domain" description="GFO/IDH/MocA-like oxidoreductase" evidence="3">
    <location>
        <begin position="173"/>
        <end position="285"/>
    </location>
</feature>
<evidence type="ECO:0000313" key="5">
    <source>
        <dbReference type="Proteomes" id="UP001497444"/>
    </source>
</evidence>
<evidence type="ECO:0008006" key="6">
    <source>
        <dbReference type="Google" id="ProtNLM"/>
    </source>
</evidence>
<evidence type="ECO:0000313" key="4">
    <source>
        <dbReference type="EMBL" id="CAK9259204.1"/>
    </source>
</evidence>
<protein>
    <recommendedName>
        <fullName evidence="6">Gfo/Idh/MocA-like oxidoreductase N-terminal domain-containing protein</fullName>
    </recommendedName>
</protein>
<organism evidence="4 5">
    <name type="scientific">Sphagnum jensenii</name>
    <dbReference type="NCBI Taxonomy" id="128206"/>
    <lineage>
        <taxon>Eukaryota</taxon>
        <taxon>Viridiplantae</taxon>
        <taxon>Streptophyta</taxon>
        <taxon>Embryophyta</taxon>
        <taxon>Bryophyta</taxon>
        <taxon>Sphagnophytina</taxon>
        <taxon>Sphagnopsida</taxon>
        <taxon>Sphagnales</taxon>
        <taxon>Sphagnaceae</taxon>
        <taxon>Sphagnum</taxon>
    </lineage>
</organism>
<dbReference type="Gene3D" id="3.30.360.10">
    <property type="entry name" value="Dihydrodipicolinate Reductase, domain 2"/>
    <property type="match status" value="1"/>
</dbReference>
<dbReference type="SUPFAM" id="SSF51735">
    <property type="entry name" value="NAD(P)-binding Rossmann-fold domains"/>
    <property type="match status" value="1"/>
</dbReference>
<comment type="similarity">
    <text evidence="1">Belongs to the Gfo/Idh/MocA family.</text>
</comment>
<evidence type="ECO:0000259" key="2">
    <source>
        <dbReference type="Pfam" id="PF01408"/>
    </source>
</evidence>
<gene>
    <name evidence="4" type="ORF">CSSPJE1EN1_LOCUS4682</name>
</gene>
<dbReference type="SUPFAM" id="SSF55347">
    <property type="entry name" value="Glyceraldehyde-3-phosphate dehydrogenase-like, C-terminal domain"/>
    <property type="match status" value="1"/>
</dbReference>
<keyword evidence="5" id="KW-1185">Reference proteome</keyword>
<dbReference type="InterPro" id="IPR000683">
    <property type="entry name" value="Gfo/Idh/MocA-like_OxRdtase_N"/>
</dbReference>
<sequence length="391" mass="42509">MDGEIPRQPAMALLGCGVFARDAYIPILQALQGTHITLRFVWSRSQAAAQDMVQRVQGFAPDVEARWGEAGLEHILASPLVQCCAIVLPILSQPGIVMRALRAGKHVLQEKPVAGSVEVGLQTMHSYQALQQDLLEEEEEATASASPSPPIWAVAENYRFEPAFDEAGKLVRSLGTMVAVSVSIEVPMTKSNKYFDCEWRRDPSLKGAFILDCGVHFVAGLRVMTGCDIKLVTAIATHRDPTVPAPDTLTTLIRFDNGCSGTMVITYASSVSKACWRVVCSRGTVVVERGVKEGKFGYVVTLRPREEGGYQQQQPSSSQFFPFSGLEEEWRAFVADVVHRSRSSSNSGRRRSADLRSSPREALKDLAIVEAALASGLHADAPVSVKPASIL</sequence>
<dbReference type="Gene3D" id="3.40.50.720">
    <property type="entry name" value="NAD(P)-binding Rossmann-like Domain"/>
    <property type="match status" value="1"/>
</dbReference>
<dbReference type="EMBL" id="OZ020107">
    <property type="protein sequence ID" value="CAK9259204.1"/>
    <property type="molecule type" value="Genomic_DNA"/>
</dbReference>
<dbReference type="Pfam" id="PF22725">
    <property type="entry name" value="GFO_IDH_MocA_C3"/>
    <property type="match status" value="1"/>
</dbReference>
<dbReference type="Proteomes" id="UP001497444">
    <property type="component" value="Chromosome 12"/>
</dbReference>
<dbReference type="Pfam" id="PF01408">
    <property type="entry name" value="GFO_IDH_MocA"/>
    <property type="match status" value="1"/>
</dbReference>
<accession>A0ABP0VXH5</accession>
<dbReference type="PANTHER" id="PTHR42840">
    <property type="entry name" value="NAD(P)-BINDING ROSSMANN-FOLD SUPERFAMILY PROTEIN-RELATED"/>
    <property type="match status" value="1"/>
</dbReference>
<dbReference type="PANTHER" id="PTHR42840:SF14">
    <property type="entry name" value="GFO_IDH_MOCA-LIKE OXIDOREDUCTASE N-TERMINAL DOMAIN-CONTAINING PROTEIN"/>
    <property type="match status" value="1"/>
</dbReference>
<name>A0ABP0VXH5_9BRYO</name>
<reference evidence="4" key="1">
    <citation type="submission" date="2024-02" db="EMBL/GenBank/DDBJ databases">
        <authorList>
            <consortium name="ELIXIR-Norway"/>
            <consortium name="Elixir Norway"/>
        </authorList>
    </citation>
    <scope>NUCLEOTIDE SEQUENCE</scope>
</reference>
<dbReference type="InterPro" id="IPR036291">
    <property type="entry name" value="NAD(P)-bd_dom_sf"/>
</dbReference>
<evidence type="ECO:0000256" key="1">
    <source>
        <dbReference type="ARBA" id="ARBA00010928"/>
    </source>
</evidence>
<proteinExistence type="inferred from homology"/>
<dbReference type="InterPro" id="IPR055170">
    <property type="entry name" value="GFO_IDH_MocA-like_dom"/>
</dbReference>
<feature type="domain" description="Gfo/Idh/MocA-like oxidoreductase N-terminal" evidence="2">
    <location>
        <begin position="12"/>
        <end position="120"/>
    </location>
</feature>